<feature type="transmembrane region" description="Helical" evidence="6">
    <location>
        <begin position="172"/>
        <end position="195"/>
    </location>
</feature>
<evidence type="ECO:0000313" key="8">
    <source>
        <dbReference type="Proteomes" id="UP000000263"/>
    </source>
</evidence>
<dbReference type="STRING" id="383372.Rcas_2893"/>
<organism evidence="7 8">
    <name type="scientific">Roseiflexus castenholzii (strain DSM 13941 / HLO8)</name>
    <dbReference type="NCBI Taxonomy" id="383372"/>
    <lineage>
        <taxon>Bacteria</taxon>
        <taxon>Bacillati</taxon>
        <taxon>Chloroflexota</taxon>
        <taxon>Chloroflexia</taxon>
        <taxon>Chloroflexales</taxon>
        <taxon>Roseiflexineae</taxon>
        <taxon>Roseiflexaceae</taxon>
        <taxon>Roseiflexus</taxon>
    </lineage>
</organism>
<comment type="subcellular location">
    <subcellularLocation>
        <location evidence="1">Membrane</location>
        <topology evidence="1">Multi-pass membrane protein</topology>
    </subcellularLocation>
</comment>
<dbReference type="EMBL" id="CP000804">
    <property type="protein sequence ID" value="ABU58955.1"/>
    <property type="molecule type" value="Genomic_DNA"/>
</dbReference>
<evidence type="ECO:0000256" key="6">
    <source>
        <dbReference type="SAM" id="Phobius"/>
    </source>
</evidence>
<feature type="transmembrane region" description="Helical" evidence="6">
    <location>
        <begin position="301"/>
        <end position="319"/>
    </location>
</feature>
<feature type="transmembrane region" description="Helical" evidence="6">
    <location>
        <begin position="358"/>
        <end position="380"/>
    </location>
</feature>
<gene>
    <name evidence="7" type="ordered locus">Rcas_2893</name>
</gene>
<evidence type="ECO:0000256" key="4">
    <source>
        <dbReference type="ARBA" id="ARBA00022989"/>
    </source>
</evidence>
<keyword evidence="8" id="KW-1185">Reference proteome</keyword>
<keyword evidence="3 6" id="KW-0812">Transmembrane</keyword>
<dbReference type="AlphaFoldDB" id="A7NN23"/>
<evidence type="ECO:0000313" key="7">
    <source>
        <dbReference type="EMBL" id="ABU58955.1"/>
    </source>
</evidence>
<feature type="transmembrane region" description="Helical" evidence="6">
    <location>
        <begin position="27"/>
        <end position="48"/>
    </location>
</feature>
<dbReference type="RefSeq" id="WP_012121379.1">
    <property type="nucleotide sequence ID" value="NC_009767.1"/>
</dbReference>
<dbReference type="InterPro" id="IPR036259">
    <property type="entry name" value="MFS_trans_sf"/>
</dbReference>
<dbReference type="eggNOG" id="COG2211">
    <property type="taxonomic scope" value="Bacteria"/>
</dbReference>
<keyword evidence="4 6" id="KW-1133">Transmembrane helix</keyword>
<dbReference type="PANTHER" id="PTHR23538:SF1">
    <property type="entry name" value="44.5 KD BACTERIOCHLOROPHYLL SYNTHASE SUBUNIT"/>
    <property type="match status" value="1"/>
</dbReference>
<feature type="transmembrane region" description="Helical" evidence="6">
    <location>
        <begin position="387"/>
        <end position="410"/>
    </location>
</feature>
<reference evidence="7 8" key="1">
    <citation type="submission" date="2007-08" db="EMBL/GenBank/DDBJ databases">
        <title>Complete sequence of Roseiflexus castenholzii DSM 13941.</title>
        <authorList>
            <consortium name="US DOE Joint Genome Institute"/>
            <person name="Copeland A."/>
            <person name="Lucas S."/>
            <person name="Lapidus A."/>
            <person name="Barry K."/>
            <person name="Glavina del Rio T."/>
            <person name="Dalin E."/>
            <person name="Tice H."/>
            <person name="Pitluck S."/>
            <person name="Thompson L.S."/>
            <person name="Brettin T."/>
            <person name="Bruce D."/>
            <person name="Detter J.C."/>
            <person name="Han C."/>
            <person name="Tapia R."/>
            <person name="Schmutz J."/>
            <person name="Larimer F."/>
            <person name="Land M."/>
            <person name="Hauser L."/>
            <person name="Kyrpides N."/>
            <person name="Mikhailova N."/>
            <person name="Bryant D.A."/>
            <person name="Hanada S."/>
            <person name="Tsukatani Y."/>
            <person name="Richardson P."/>
        </authorList>
    </citation>
    <scope>NUCLEOTIDE SEQUENCE [LARGE SCALE GENOMIC DNA]</scope>
    <source>
        <strain evidence="8">DSM 13941 / HLO8</strain>
    </source>
</reference>
<evidence type="ECO:0000256" key="1">
    <source>
        <dbReference type="ARBA" id="ARBA00004141"/>
    </source>
</evidence>
<evidence type="ECO:0000256" key="3">
    <source>
        <dbReference type="ARBA" id="ARBA00022692"/>
    </source>
</evidence>
<dbReference type="InterPro" id="IPR026036">
    <property type="entry name" value="PucC"/>
</dbReference>
<feature type="transmembrane region" description="Helical" evidence="6">
    <location>
        <begin position="60"/>
        <end position="80"/>
    </location>
</feature>
<feature type="transmembrane region" description="Helical" evidence="6">
    <location>
        <begin position="129"/>
        <end position="152"/>
    </location>
</feature>
<sequence length="474" mass="50019">MATGTQRLAGLAQRVGAWVSDHQAIRWWLSVLRLGLFQLGMGIALAPITGTLNRVLIGDLYVPAAIVASLMAIHYFVSPVRAIFGYQSDVHRAKGRWRTPYVVLGAVLTYGGLATAPFSLILLGPDSSMPFAVALVVCAAIFLAYGIGVNIVETTYLALVSDITPPRERGKVLAVLWMMLVVGTIVSSIIVGAILENYSPVLLIQVMQGSAVVFAVLTAISLLGRERLRADGTLVSHTDEIRVRLTLVEQLRVVWQQPGLRALFVVLFGGTLALATHDVLLEPYGGQVLGMSVAATTRLTALWGVAMITGITVAGLLLWRGQSPISLIIGGCAVGALGFLVVIAAGGSLDVTVFRGGVVFIGIGRGLFIVASVALIMTLADRAHAGLFIGLWGVTQALAQGFGTVGGGLARDIVQLQTGSILLGYTVVYATSLVILLITLGLIAALRLGRQLREGTVRSPWSGLQDLPGDQILF</sequence>
<dbReference type="Proteomes" id="UP000000263">
    <property type="component" value="Chromosome"/>
</dbReference>
<feature type="transmembrane region" description="Helical" evidence="6">
    <location>
        <begin position="422"/>
        <end position="446"/>
    </location>
</feature>
<proteinExistence type="inferred from homology"/>
<keyword evidence="5 6" id="KW-0472">Membrane</keyword>
<feature type="transmembrane region" description="Helical" evidence="6">
    <location>
        <begin position="262"/>
        <end position="281"/>
    </location>
</feature>
<dbReference type="OrthoDB" id="144773at2"/>
<dbReference type="Pfam" id="PF03209">
    <property type="entry name" value="PUCC"/>
    <property type="match status" value="1"/>
</dbReference>
<dbReference type="SUPFAM" id="SSF103473">
    <property type="entry name" value="MFS general substrate transporter"/>
    <property type="match status" value="1"/>
</dbReference>
<accession>A7NN23</accession>
<dbReference type="Gene3D" id="1.20.1250.20">
    <property type="entry name" value="MFS general substrate transporter like domains"/>
    <property type="match status" value="1"/>
</dbReference>
<protein>
    <submittedName>
        <fullName evidence="7">PUCC protein</fullName>
    </submittedName>
</protein>
<dbReference type="HOGENOM" id="CLU_030017_1_0_0"/>
<feature type="transmembrane region" description="Helical" evidence="6">
    <location>
        <begin position="101"/>
        <end position="123"/>
    </location>
</feature>
<dbReference type="KEGG" id="rca:Rcas_2893"/>
<dbReference type="InterPro" id="IPR004896">
    <property type="entry name" value="PucC-rel"/>
</dbReference>
<dbReference type="CDD" id="cd06176">
    <property type="entry name" value="MFS_BCD_PucC-like"/>
    <property type="match status" value="1"/>
</dbReference>
<dbReference type="GO" id="GO:0016020">
    <property type="term" value="C:membrane"/>
    <property type="evidence" value="ECO:0007669"/>
    <property type="project" value="UniProtKB-SubCell"/>
</dbReference>
<feature type="transmembrane region" description="Helical" evidence="6">
    <location>
        <begin position="201"/>
        <end position="223"/>
    </location>
</feature>
<dbReference type="PANTHER" id="PTHR23538">
    <property type="entry name" value="44.5 KD BACTERIOCHLOROPHYLL SYNTHASE SUBUNIT"/>
    <property type="match status" value="1"/>
</dbReference>
<evidence type="ECO:0000256" key="2">
    <source>
        <dbReference type="ARBA" id="ARBA00008412"/>
    </source>
</evidence>
<name>A7NN23_ROSCS</name>
<dbReference type="PIRSF" id="PIRSF016565">
    <property type="entry name" value="PucC"/>
    <property type="match status" value="1"/>
</dbReference>
<evidence type="ECO:0000256" key="5">
    <source>
        <dbReference type="ARBA" id="ARBA00023136"/>
    </source>
</evidence>
<comment type="similarity">
    <text evidence="2">Belongs to the PucC family.</text>
</comment>
<feature type="transmembrane region" description="Helical" evidence="6">
    <location>
        <begin position="326"/>
        <end position="346"/>
    </location>
</feature>